<dbReference type="GO" id="GO:0006508">
    <property type="term" value="P:proteolysis"/>
    <property type="evidence" value="ECO:0007669"/>
    <property type="project" value="UniProtKB-KW"/>
</dbReference>
<evidence type="ECO:0000259" key="2">
    <source>
        <dbReference type="Pfam" id="PF08246"/>
    </source>
</evidence>
<keyword evidence="3" id="KW-0378">Hydrolase</keyword>
<dbReference type="EC" id="3.4.22.15" evidence="3"/>
<sequence>MSNDHKNDKEWQDYKQKFDKSYPDEETEKQRYQIYKKNVEENETHNKRFEAGTMNM</sequence>
<proteinExistence type="evidence at transcript level"/>
<feature type="domain" description="Cathepsin propeptide inhibitor" evidence="2">
    <location>
        <begin position="11"/>
        <end position="51"/>
    </location>
</feature>
<feature type="region of interest" description="Disordered" evidence="1">
    <location>
        <begin position="1"/>
        <end position="29"/>
    </location>
</feature>
<dbReference type="InterPro" id="IPR013201">
    <property type="entry name" value="Prot_inhib_I29"/>
</dbReference>
<gene>
    <name evidence="3" type="primary">cp-L</name>
</gene>
<reference evidence="3" key="1">
    <citation type="submission" date="2003-04" db="EMBL/GenBank/DDBJ databases">
        <title>A cysteine protease from an Antarctic nematode.</title>
        <authorList>
            <person name="Goodall G."/>
            <person name="Wharton D.A."/>
            <person name="Marshall C.J."/>
        </authorList>
    </citation>
    <scope>NUCLEOTIDE SEQUENCE</scope>
</reference>
<accession>Q86MN0</accession>
<name>Q86MN0_9BILA</name>
<dbReference type="SUPFAM" id="SSF54001">
    <property type="entry name" value="Cysteine proteinases"/>
    <property type="match status" value="1"/>
</dbReference>
<organism evidence="3">
    <name type="scientific">Panagrolaimus davidi</name>
    <dbReference type="NCBI Taxonomy" id="227884"/>
    <lineage>
        <taxon>Eukaryota</taxon>
        <taxon>Metazoa</taxon>
        <taxon>Ecdysozoa</taxon>
        <taxon>Nematoda</taxon>
        <taxon>Chromadorea</taxon>
        <taxon>Rhabditida</taxon>
        <taxon>Tylenchina</taxon>
        <taxon>Panagrolaimomorpha</taxon>
        <taxon>Panagrolaimoidea</taxon>
        <taxon>Panagrolaimidae</taxon>
        <taxon>Panagrolaimus</taxon>
    </lineage>
</organism>
<feature type="non-terminal residue" evidence="3">
    <location>
        <position position="56"/>
    </location>
</feature>
<dbReference type="AlphaFoldDB" id="Q86MN0"/>
<dbReference type="GO" id="GO:0004197">
    <property type="term" value="F:cysteine-type endopeptidase activity"/>
    <property type="evidence" value="ECO:0007669"/>
    <property type="project" value="UniProtKB-EC"/>
</dbReference>
<keyword evidence="3" id="KW-0645">Protease</keyword>
<dbReference type="InterPro" id="IPR038765">
    <property type="entry name" value="Papain-like_cys_pep_sf"/>
</dbReference>
<dbReference type="EMBL" id="AJ555822">
    <property type="protein sequence ID" value="CAD88476.1"/>
    <property type="molecule type" value="mRNA"/>
</dbReference>
<evidence type="ECO:0000313" key="3">
    <source>
        <dbReference type="EMBL" id="CAD88476.1"/>
    </source>
</evidence>
<protein>
    <submittedName>
        <fullName evidence="3">Cathepsin L-like cysteine protease</fullName>
        <ecNumber evidence="3">3.4.22.15</ecNumber>
    </submittedName>
</protein>
<evidence type="ECO:0000256" key="1">
    <source>
        <dbReference type="SAM" id="MobiDB-lite"/>
    </source>
</evidence>
<dbReference type="Gene3D" id="1.10.287.2250">
    <property type="match status" value="1"/>
</dbReference>
<dbReference type="Pfam" id="PF08246">
    <property type="entry name" value="Inhibitor_I29"/>
    <property type="match status" value="1"/>
</dbReference>